<reference evidence="3 4" key="1">
    <citation type="submission" date="2013-04" db="EMBL/GenBank/DDBJ databases">
        <authorList>
            <person name="Weinstock G."/>
            <person name="Sodergren E."/>
            <person name="Lobos E.A."/>
            <person name="Fulton L."/>
            <person name="Fulton R."/>
            <person name="Courtney L."/>
            <person name="Fronick C."/>
            <person name="O'Laughlin M."/>
            <person name="Godfrey J."/>
            <person name="Wilson R.M."/>
            <person name="Miner T."/>
            <person name="Farmer C."/>
            <person name="Delehaunty K."/>
            <person name="Cordes M."/>
            <person name="Minx P."/>
            <person name="Tomlinson C."/>
            <person name="Chen J."/>
            <person name="Wollam A."/>
            <person name="Pepin K.H."/>
            <person name="Palsikar V.B."/>
            <person name="Zhang X."/>
            <person name="Suruliraj S."/>
            <person name="Perna N.T."/>
            <person name="Plunkett G."/>
            <person name="Warren W."/>
            <person name="Mitreva M."/>
            <person name="Mardis E.R."/>
            <person name="Wilson R.K."/>
        </authorList>
    </citation>
    <scope>NUCLEOTIDE SEQUENCE [LARGE SCALE GENOMIC DNA]</scope>
    <source>
        <strain evidence="3 4">DSM 4568</strain>
    </source>
</reference>
<name>S3IZU0_9ENTR</name>
<dbReference type="OrthoDB" id="6597874at2"/>
<dbReference type="Gene3D" id="3.40.50.11120">
    <property type="entry name" value="Sialyltransferase, N-terminal GT-B Rossman nucleotide-binding domain"/>
    <property type="match status" value="1"/>
</dbReference>
<dbReference type="STRING" id="566551.HMPREF0201_00953"/>
<accession>S3IZU0</accession>
<dbReference type="SUPFAM" id="SSF53756">
    <property type="entry name" value="UDP-Glycosyltransferase/glycogen phosphorylase"/>
    <property type="match status" value="1"/>
</dbReference>
<dbReference type="PATRIC" id="fig|566551.4.peg.876"/>
<dbReference type="InterPro" id="IPR051199">
    <property type="entry name" value="LPS_LOS_Heptosyltrfase"/>
</dbReference>
<dbReference type="RefSeq" id="WP_016535286.1">
    <property type="nucleotide sequence ID" value="NZ_KE161030.1"/>
</dbReference>
<dbReference type="Gene3D" id="3.40.50.2000">
    <property type="entry name" value="Glycogen Phosphorylase B"/>
    <property type="match status" value="1"/>
</dbReference>
<evidence type="ECO:0000256" key="1">
    <source>
        <dbReference type="ARBA" id="ARBA00022676"/>
    </source>
</evidence>
<evidence type="ECO:0000313" key="4">
    <source>
        <dbReference type="Proteomes" id="UP000014585"/>
    </source>
</evidence>
<dbReference type="HOGENOM" id="CLU_394671_0_0_6"/>
<keyword evidence="1" id="KW-0328">Glycosyltransferase</keyword>
<comment type="caution">
    <text evidence="3">The sequence shown here is derived from an EMBL/GenBank/DDBJ whole genome shotgun (WGS) entry which is preliminary data.</text>
</comment>
<protein>
    <recommendedName>
        <fullName evidence="5">Heptosyltransferase</fullName>
    </recommendedName>
</protein>
<evidence type="ECO:0008006" key="5">
    <source>
        <dbReference type="Google" id="ProtNLM"/>
    </source>
</evidence>
<dbReference type="AlphaFoldDB" id="S3IZU0"/>
<keyword evidence="2" id="KW-0808">Transferase</keyword>
<dbReference type="Pfam" id="PF01075">
    <property type="entry name" value="Glyco_transf_9"/>
    <property type="match status" value="1"/>
</dbReference>
<dbReference type="PANTHER" id="PTHR30160">
    <property type="entry name" value="TETRAACYLDISACCHARIDE 4'-KINASE-RELATED"/>
    <property type="match status" value="1"/>
</dbReference>
<proteinExistence type="predicted"/>
<organism evidence="3 4">
    <name type="scientific">Cedecea davisae DSM 4568</name>
    <dbReference type="NCBI Taxonomy" id="566551"/>
    <lineage>
        <taxon>Bacteria</taxon>
        <taxon>Pseudomonadati</taxon>
        <taxon>Pseudomonadota</taxon>
        <taxon>Gammaproteobacteria</taxon>
        <taxon>Enterobacterales</taxon>
        <taxon>Enterobacteriaceae</taxon>
        <taxon>Cedecea</taxon>
    </lineage>
</organism>
<dbReference type="Proteomes" id="UP000014585">
    <property type="component" value="Unassembled WGS sequence"/>
</dbReference>
<dbReference type="GO" id="GO:0008713">
    <property type="term" value="F:ADP-heptose-lipopolysaccharide heptosyltransferase activity"/>
    <property type="evidence" value="ECO:0007669"/>
    <property type="project" value="TreeGrafter"/>
</dbReference>
<gene>
    <name evidence="3" type="ORF">HMPREF0201_00953</name>
</gene>
<sequence>MKVKLFLDGGEAAFSHQLINFVHGLANPADFTVFLVRDSQVDSAVLQAYNVAVYPYSGDSCQAMMDKLAAFLAERNLSLLEIHCGLGNCRELLPLLETLNAHLPVVHLNIYDDDYADLAGRSEMATLPSGELAAALKSYGSALRATLKGEKTMVTRDGWSLLLNYAWPDAVQVTYYPSGYALDNFSPLERCGLSCCELAPLDEKQSVLYLRIFALPAGLYFTLQELMQHPDCLTVVGGEPLFNSTREVHGKRWLAQLAGLTRPQDAPVIYGGKNVSEHQKITTVLGRNVLFLPDNFPLAALKLLGLAPKIAAGVLSPVLLKLEAREVVLAASHEEELGECAAARVAVKCGMLAREKVVFLGEVAAFADSRPPQRIFYSTASMGDVVYALGCLTALRENMTERFVFAANGLYADLINASPAVDDFWDIHALTAEQNVEILAARKRGKLHTLSSWGHFLAPQHMTDAFLQDFPGSFSEWQKQPSVAVPAAAQSKADAFIERHRLKEEKVVLLHPNIGAPNRSWSLEQWHRLAHEFLSSGWKVVLIGSDTNKHRDKKMMAFELPGVIDAINQFSVLETIALMRRCQLLVACDSGPVALAGMTSIAICALYSLIPSAWRLPVRNGEPGWNALGVDVGCHFGQCGGLIQNAEFIRQMPGGDSFKLDSAEFAKWCPNNQQYSCLKAYSAPEFWLAITRFLTGERFVLNR</sequence>
<evidence type="ECO:0000256" key="2">
    <source>
        <dbReference type="ARBA" id="ARBA00022679"/>
    </source>
</evidence>
<dbReference type="GO" id="GO:0005829">
    <property type="term" value="C:cytosol"/>
    <property type="evidence" value="ECO:0007669"/>
    <property type="project" value="TreeGrafter"/>
</dbReference>
<dbReference type="EMBL" id="ATDT01000005">
    <property type="protein sequence ID" value="EPF19223.1"/>
    <property type="molecule type" value="Genomic_DNA"/>
</dbReference>
<evidence type="ECO:0000313" key="3">
    <source>
        <dbReference type="EMBL" id="EPF19223.1"/>
    </source>
</evidence>
<dbReference type="GO" id="GO:0009244">
    <property type="term" value="P:lipopolysaccharide core region biosynthetic process"/>
    <property type="evidence" value="ECO:0007669"/>
    <property type="project" value="TreeGrafter"/>
</dbReference>
<dbReference type="InterPro" id="IPR002201">
    <property type="entry name" value="Glyco_trans_9"/>
</dbReference>
<dbReference type="InterPro" id="IPR043078">
    <property type="entry name" value="Sialyltransferase_N"/>
</dbReference>